<proteinExistence type="predicted"/>
<evidence type="ECO:0000313" key="1">
    <source>
        <dbReference type="EMBL" id="MBM5570552.1"/>
    </source>
</evidence>
<reference evidence="1 2" key="1">
    <citation type="submission" date="2019-11" db="EMBL/GenBank/DDBJ databases">
        <title>Novel Deefgea species.</title>
        <authorList>
            <person name="Han J.-H."/>
        </authorList>
    </citation>
    <scope>NUCLEOTIDE SEQUENCE [LARGE SCALE GENOMIC DNA]</scope>
    <source>
        <strain evidence="1 2">LMG 24817</strain>
    </source>
</reference>
<accession>A0ABS2C929</accession>
<dbReference type="Proteomes" id="UP001195660">
    <property type="component" value="Unassembled WGS sequence"/>
</dbReference>
<gene>
    <name evidence="1" type="ORF">GM173_03045</name>
</gene>
<dbReference type="Gene3D" id="1.10.443.10">
    <property type="entry name" value="Intergrase catalytic core"/>
    <property type="match status" value="1"/>
</dbReference>
<evidence type="ECO:0000313" key="2">
    <source>
        <dbReference type="Proteomes" id="UP001195660"/>
    </source>
</evidence>
<evidence type="ECO:0008006" key="3">
    <source>
        <dbReference type="Google" id="ProtNLM"/>
    </source>
</evidence>
<dbReference type="EMBL" id="WOFE01000001">
    <property type="protein sequence ID" value="MBM5570552.1"/>
    <property type="molecule type" value="Genomic_DNA"/>
</dbReference>
<dbReference type="RefSeq" id="WP_203569847.1">
    <property type="nucleotide sequence ID" value="NZ_WOFE01000001.1"/>
</dbReference>
<comment type="caution">
    <text evidence="1">The sequence shown here is derived from an EMBL/GenBank/DDBJ whole genome shotgun (WGS) entry which is preliminary data.</text>
</comment>
<organism evidence="1 2">
    <name type="scientific">Deefgea chitinilytica</name>
    <dbReference type="NCBI Taxonomy" id="570276"/>
    <lineage>
        <taxon>Bacteria</taxon>
        <taxon>Pseudomonadati</taxon>
        <taxon>Pseudomonadota</taxon>
        <taxon>Betaproteobacteria</taxon>
        <taxon>Neisseriales</taxon>
        <taxon>Chitinibacteraceae</taxon>
        <taxon>Deefgea</taxon>
    </lineage>
</organism>
<protein>
    <recommendedName>
        <fullName evidence="3">Integrase</fullName>
    </recommendedName>
</protein>
<keyword evidence="2" id="KW-1185">Reference proteome</keyword>
<name>A0ABS2C929_9NEIS</name>
<sequence>MGLSVLNDVIDGLIVSAPPGFLPENNTIISYASDGSVKSRFSDDSWVLNSNELRAKSGTIFFLSECDLEAKIFVKYITYLLMFRKKGRRLSDRTLINYSGVVGVIAKFIFDRKCDYFLFFSNQELIKEFFSGASGWQKETAGSIFAALSKLDFSETGFKIVDCEKMFKLKGVDRVYREKLKQHPPLPTRIYSIILTRLSEKIIEWQEIKTEVMHLVSHSYLDKLWGRTKESKLYRKNKPVAGVIYPKFEDVCSENLANYLIKNGYLYSVRGLTSLIGDVQLAVKLTVQAYTGMRDDEASTLPLYCDHSKKFADDEVFWIDGFSTKMNNGQPAAASWITNSTAVDAVKIAQEIAVFISDLIDFDYKDETKNTPLFVSVGYLWGLRPESQRLQPGVLNLATMKKFRKWIQPKIEIDDIKELQQIDLHRAWSAESNFKVGSAWHFSSHQLRRSLAVYAHRSGIVSLPSLRRQLQHLTNAMTKYYARGALFALDFISPWNTDHFVFEWQNASSSSSAIGYIKNVLETDDSISGGHGSWVELRIKSDAQLLTQSRETIVKMFQRGDISYKETPIGGCTSTVGCHQPAINWLSLDCLKSNCKNMVCTSSKLSRLIKCQESFVNQLEVDSIEHKIEISALNVMYEAYKKLS</sequence>
<dbReference type="InterPro" id="IPR013762">
    <property type="entry name" value="Integrase-like_cat_sf"/>
</dbReference>